<feature type="signal peptide" evidence="2">
    <location>
        <begin position="1"/>
        <end position="18"/>
    </location>
</feature>
<evidence type="ECO:0000313" key="6">
    <source>
        <dbReference type="Proteomes" id="UP000198424"/>
    </source>
</evidence>
<gene>
    <name evidence="4" type="ORF">B0A62_23555</name>
    <name evidence="3" type="ORF">IW20_13585</name>
</gene>
<evidence type="ECO:0000256" key="2">
    <source>
        <dbReference type="SAM" id="SignalP"/>
    </source>
</evidence>
<comment type="caution">
    <text evidence="3">The sequence shown here is derived from an EMBL/GenBank/DDBJ whole genome shotgun (WGS) entry which is preliminary data.</text>
</comment>
<evidence type="ECO:0000313" key="5">
    <source>
        <dbReference type="Proteomes" id="UP000028712"/>
    </source>
</evidence>
<feature type="chain" id="PRO_5001802623" description="Cytochrome C551" evidence="2">
    <location>
        <begin position="19"/>
        <end position="59"/>
    </location>
</feature>
<evidence type="ECO:0000313" key="3">
    <source>
        <dbReference type="EMBL" id="KFF15695.1"/>
    </source>
</evidence>
<organism evidence="3 5">
    <name type="scientific">Flavobacterium hydatis</name>
    <name type="common">Cytophaga aquatilis</name>
    <dbReference type="NCBI Taxonomy" id="991"/>
    <lineage>
        <taxon>Bacteria</taxon>
        <taxon>Pseudomonadati</taxon>
        <taxon>Bacteroidota</taxon>
        <taxon>Flavobacteriia</taxon>
        <taxon>Flavobacteriales</taxon>
        <taxon>Flavobacteriaceae</taxon>
        <taxon>Flavobacterium</taxon>
    </lineage>
</organism>
<protein>
    <recommendedName>
        <fullName evidence="7">Cytochrome C551</fullName>
    </recommendedName>
</protein>
<dbReference type="RefSeq" id="WP_035623048.1">
    <property type="nucleotide sequence ID" value="NZ_JBEWQG010000043.1"/>
</dbReference>
<dbReference type="AlphaFoldDB" id="A0A086AG81"/>
<feature type="region of interest" description="Disordered" evidence="1">
    <location>
        <begin position="23"/>
        <end position="59"/>
    </location>
</feature>
<dbReference type="EMBL" id="MUGY01000045">
    <property type="protein sequence ID" value="OXA86584.1"/>
    <property type="molecule type" value="Genomic_DNA"/>
</dbReference>
<evidence type="ECO:0008006" key="7">
    <source>
        <dbReference type="Google" id="ProtNLM"/>
    </source>
</evidence>
<keyword evidence="2" id="KW-0732">Signal</keyword>
<accession>A0A086AG81</accession>
<reference evidence="4 6" key="2">
    <citation type="submission" date="2016-11" db="EMBL/GenBank/DDBJ databases">
        <title>Whole genomes of Flavobacteriaceae.</title>
        <authorList>
            <person name="Stine C."/>
            <person name="Li C."/>
            <person name="Tadesse D."/>
        </authorList>
    </citation>
    <scope>NUCLEOTIDE SEQUENCE [LARGE SCALE GENOMIC DNA]</scope>
    <source>
        <strain evidence="4 6">ATCC 29551</strain>
    </source>
</reference>
<sequence length="59" mass="6181">MKRIIAISCFVLTSIAFVSCTNDDETTEKSKLTISADAPDETGGGSNGQTPIPPPKTKP</sequence>
<reference evidence="3 5" key="1">
    <citation type="submission" date="2014-07" db="EMBL/GenBank/DDBJ databases">
        <title>Genome of Flavobacterium hydatis DSM 2063.</title>
        <authorList>
            <person name="Pipes S.E."/>
            <person name="Stropko S.J."/>
            <person name="Newman J.D."/>
        </authorList>
    </citation>
    <scope>NUCLEOTIDE SEQUENCE [LARGE SCALE GENOMIC DNA]</scope>
    <source>
        <strain evidence="3 5">DSM 2063</strain>
    </source>
</reference>
<evidence type="ECO:0000313" key="4">
    <source>
        <dbReference type="EMBL" id="OXA86584.1"/>
    </source>
</evidence>
<dbReference type="Proteomes" id="UP000198424">
    <property type="component" value="Unassembled WGS sequence"/>
</dbReference>
<dbReference type="eggNOG" id="ENOG502ZYP8">
    <property type="taxonomic scope" value="Bacteria"/>
</dbReference>
<dbReference type="Proteomes" id="UP000028712">
    <property type="component" value="Unassembled WGS sequence"/>
</dbReference>
<evidence type="ECO:0000256" key="1">
    <source>
        <dbReference type="SAM" id="MobiDB-lite"/>
    </source>
</evidence>
<proteinExistence type="predicted"/>
<keyword evidence="6" id="KW-1185">Reference proteome</keyword>
<dbReference type="EMBL" id="JPRM01000019">
    <property type="protein sequence ID" value="KFF15695.1"/>
    <property type="molecule type" value="Genomic_DNA"/>
</dbReference>
<dbReference type="OrthoDB" id="1376507at2"/>
<dbReference type="STRING" id="991.IW20_13585"/>
<dbReference type="PROSITE" id="PS51257">
    <property type="entry name" value="PROKAR_LIPOPROTEIN"/>
    <property type="match status" value="1"/>
</dbReference>
<name>A0A086AG81_FLAHY</name>